<reference evidence="1" key="1">
    <citation type="submission" date="2021-04" db="EMBL/GenBank/DDBJ databases">
        <authorList>
            <person name="Tunstrom K."/>
        </authorList>
    </citation>
    <scope>NUCLEOTIDE SEQUENCE</scope>
</reference>
<name>A0A8S3WSU6_PARAO</name>
<keyword evidence="2" id="KW-1185">Reference proteome</keyword>
<dbReference type="EMBL" id="CAJQZP010000693">
    <property type="protein sequence ID" value="CAG4979739.1"/>
    <property type="molecule type" value="Genomic_DNA"/>
</dbReference>
<proteinExistence type="predicted"/>
<dbReference type="Proteomes" id="UP000691718">
    <property type="component" value="Unassembled WGS sequence"/>
</dbReference>
<dbReference type="OrthoDB" id="7198728at2759"/>
<comment type="caution">
    <text evidence="1">The sequence shown here is derived from an EMBL/GenBank/DDBJ whole genome shotgun (WGS) entry which is preliminary data.</text>
</comment>
<gene>
    <name evidence="1" type="ORF">PAPOLLO_LOCUS9999</name>
</gene>
<organism evidence="1 2">
    <name type="scientific">Parnassius apollo</name>
    <name type="common">Apollo butterfly</name>
    <name type="synonym">Papilio apollo</name>
    <dbReference type="NCBI Taxonomy" id="110799"/>
    <lineage>
        <taxon>Eukaryota</taxon>
        <taxon>Metazoa</taxon>
        <taxon>Ecdysozoa</taxon>
        <taxon>Arthropoda</taxon>
        <taxon>Hexapoda</taxon>
        <taxon>Insecta</taxon>
        <taxon>Pterygota</taxon>
        <taxon>Neoptera</taxon>
        <taxon>Endopterygota</taxon>
        <taxon>Lepidoptera</taxon>
        <taxon>Glossata</taxon>
        <taxon>Ditrysia</taxon>
        <taxon>Papilionoidea</taxon>
        <taxon>Papilionidae</taxon>
        <taxon>Parnassiinae</taxon>
        <taxon>Parnassini</taxon>
        <taxon>Parnassius</taxon>
        <taxon>Parnassius</taxon>
    </lineage>
</organism>
<evidence type="ECO:0000313" key="2">
    <source>
        <dbReference type="Proteomes" id="UP000691718"/>
    </source>
</evidence>
<evidence type="ECO:0000313" key="1">
    <source>
        <dbReference type="EMBL" id="CAG4979739.1"/>
    </source>
</evidence>
<sequence length="80" mass="8694">MEGSRHKYEAAGSIVGHATHVATSGGRAPCRIWWSARGARRGLKLVPERHVRSDSVLASVRAQPSNQTLARTVVSVYTKI</sequence>
<dbReference type="AlphaFoldDB" id="A0A8S3WSU6"/>
<accession>A0A8S3WSU6</accession>
<protein>
    <submittedName>
        <fullName evidence="1">(apollo) hypothetical protein</fullName>
    </submittedName>
</protein>